<dbReference type="AlphaFoldDB" id="A0A084G3V6"/>
<evidence type="ECO:0000313" key="3">
    <source>
        <dbReference type="EMBL" id="KEZ42018.1"/>
    </source>
</evidence>
<name>A0A084G3V6_PSEDA</name>
<accession>A0A084G3V6</accession>
<dbReference type="HOGENOM" id="CLU_888904_0_0_1"/>
<dbReference type="Proteomes" id="UP000028545">
    <property type="component" value="Unassembled WGS sequence"/>
</dbReference>
<feature type="signal peptide" evidence="2">
    <location>
        <begin position="1"/>
        <end position="20"/>
    </location>
</feature>
<feature type="region of interest" description="Disordered" evidence="1">
    <location>
        <begin position="205"/>
        <end position="285"/>
    </location>
</feature>
<proteinExistence type="predicted"/>
<dbReference type="VEuPathDB" id="FungiDB:SAPIO_CDS6417"/>
<evidence type="ECO:0000256" key="1">
    <source>
        <dbReference type="SAM" id="MobiDB-lite"/>
    </source>
</evidence>
<gene>
    <name evidence="3" type="ORF">SAPIO_CDS6417</name>
</gene>
<dbReference type="GeneID" id="27725489"/>
<dbReference type="RefSeq" id="XP_016641817.1">
    <property type="nucleotide sequence ID" value="XM_016788526.1"/>
</dbReference>
<evidence type="ECO:0000256" key="2">
    <source>
        <dbReference type="SAM" id="SignalP"/>
    </source>
</evidence>
<feature type="chain" id="PRO_5001775296" evidence="2">
    <location>
        <begin position="21"/>
        <end position="313"/>
    </location>
</feature>
<protein>
    <submittedName>
        <fullName evidence="3">Uncharacterized protein</fullName>
    </submittedName>
</protein>
<sequence length="313" mass="32734">MLPLSSLVAFVGIFQYLASALPQGEVGTTAGCVPTSTTIYRIDASITPYTPWRSSMNAKYSTPGVVWSGYSVAYFSTVLIIGTRTSIITQWYDSNAITSEGYNILTEVVPTTSCPITTTTTSTSPTLPPSPTTANCSPHIDHSMAHHHRFRNDYFADATAVADYSELQSTRRSLALRAMAYYYHYHRSGATPVANKFNLYSAQRSFDDPGTTDDCEPEPTNSPCDDCEPVPTPLPTGPGGPNPSDVPQPVEPPPGSGSGSGSGSNPPPADGTDSPSPTDLVTAGAGRTVSQGVSLVLAAGIASLLLSSGVASS</sequence>
<keyword evidence="2" id="KW-0732">Signal</keyword>
<feature type="compositionally biased region" description="Pro residues" evidence="1">
    <location>
        <begin position="230"/>
        <end position="255"/>
    </location>
</feature>
<comment type="caution">
    <text evidence="3">The sequence shown here is derived from an EMBL/GenBank/DDBJ whole genome shotgun (WGS) entry which is preliminary data.</text>
</comment>
<keyword evidence="4" id="KW-1185">Reference proteome</keyword>
<evidence type="ECO:0000313" key="4">
    <source>
        <dbReference type="Proteomes" id="UP000028545"/>
    </source>
</evidence>
<dbReference type="OrthoDB" id="4848723at2759"/>
<dbReference type="EMBL" id="JOWA01000103">
    <property type="protein sequence ID" value="KEZ42018.1"/>
    <property type="molecule type" value="Genomic_DNA"/>
</dbReference>
<dbReference type="KEGG" id="sapo:SAPIO_CDS6417"/>
<organism evidence="3 4">
    <name type="scientific">Pseudallescheria apiosperma</name>
    <name type="common">Scedosporium apiospermum</name>
    <dbReference type="NCBI Taxonomy" id="563466"/>
    <lineage>
        <taxon>Eukaryota</taxon>
        <taxon>Fungi</taxon>
        <taxon>Dikarya</taxon>
        <taxon>Ascomycota</taxon>
        <taxon>Pezizomycotina</taxon>
        <taxon>Sordariomycetes</taxon>
        <taxon>Hypocreomycetidae</taxon>
        <taxon>Microascales</taxon>
        <taxon>Microascaceae</taxon>
        <taxon>Scedosporium</taxon>
    </lineage>
</organism>
<reference evidence="3 4" key="1">
    <citation type="journal article" date="2014" name="Genome Announc.">
        <title>Draft genome sequence of the pathogenic fungus Scedosporium apiospermum.</title>
        <authorList>
            <person name="Vandeputte P."/>
            <person name="Ghamrawi S."/>
            <person name="Rechenmann M."/>
            <person name="Iltis A."/>
            <person name="Giraud S."/>
            <person name="Fleury M."/>
            <person name="Thornton C."/>
            <person name="Delhaes L."/>
            <person name="Meyer W."/>
            <person name="Papon N."/>
            <person name="Bouchara J.P."/>
        </authorList>
    </citation>
    <scope>NUCLEOTIDE SEQUENCE [LARGE SCALE GENOMIC DNA]</scope>
    <source>
        <strain evidence="3 4">IHEM 14462</strain>
    </source>
</reference>